<protein>
    <submittedName>
        <fullName evidence="12">TRAP transporter large permease subunit</fullName>
    </submittedName>
</protein>
<dbReference type="Pfam" id="PF04290">
    <property type="entry name" value="DctQ"/>
    <property type="match status" value="1"/>
</dbReference>
<dbReference type="RefSeq" id="WP_200190884.1">
    <property type="nucleotide sequence ID" value="NZ_JAENHM010000017.1"/>
</dbReference>
<sequence>MEIALPPRREYADTALTGRVLARLVTAIEYLGAAILALDMVIVAASVVARYYFHAPFDWAEEIASGLMSTMIFLGAASGLGRTQHIGIDVVVNLLPPRWRPFIASVAAWATALMAGMLLYSTYDLMLDTHGQTTPIGLPQWWFHLPVLLGVAAMTVFAVNNCFKAEPAARWPALAVCLTVVAGILGWNALLPDDTLSPILLLCVTAIGGLVLGVPVAFALGLGSMSYFLMDPSLSMLIWAQQVSSGAHHFVLLAIPFFVLAGLTMEVNGMSSRLIELLLRMIGRFRGGLNLIVIFATMLFSGVSGSKLADIAAVGGVIMPAIRKTGQDENETAGLLACTAVMAETIPPCVNLIIFAFVSNISIGGLFMAGVIPAVLMALCLAGVAIYAGTRVDLDRVFVEVPRRPLLPLIGGAAVTLAMILMIGRGVTTGIATSTEISAFAVIYAFVVGGLMFRELTLKMTVALFVRAAAMTGSILFIVAVASSLSYALTIERIPDQISTAMIALGQQFGPLSFVLVSIVIMFGFGMILEGAPALILFGPLLTPIAGALGINPLQFGVIMVIAMGLGFFAPPIGVGLFVTNALTGTQMKNVVRPMMKYLAVLLAALLVLILVPDVSLWLPRHLGMIR</sequence>
<keyword evidence="7 9" id="KW-0472">Membrane</keyword>
<feature type="transmembrane region" description="Helical" evidence="9">
    <location>
        <begin position="171"/>
        <end position="190"/>
    </location>
</feature>
<feature type="domain" description="TRAP C4-dicarboxylate transport system permease DctM subunit" evidence="11">
    <location>
        <begin position="206"/>
        <end position="614"/>
    </location>
</feature>
<comment type="function">
    <text evidence="8">Part of the tripartite ATP-independent periplasmic (TRAP) transport system.</text>
</comment>
<evidence type="ECO:0000313" key="12">
    <source>
        <dbReference type="EMBL" id="MBK1836691.1"/>
    </source>
</evidence>
<keyword evidence="13" id="KW-1185">Reference proteome</keyword>
<comment type="caution">
    <text evidence="12">The sequence shown here is derived from an EMBL/GenBank/DDBJ whole genome shotgun (WGS) entry which is preliminary data.</text>
</comment>
<proteinExistence type="predicted"/>
<feature type="transmembrane region" description="Helical" evidence="9">
    <location>
        <begin position="406"/>
        <end position="424"/>
    </location>
</feature>
<gene>
    <name evidence="12" type="ORF">JHL17_04635</name>
</gene>
<dbReference type="NCBIfam" id="TIGR00786">
    <property type="entry name" value="dctM"/>
    <property type="match status" value="1"/>
</dbReference>
<evidence type="ECO:0000256" key="5">
    <source>
        <dbReference type="ARBA" id="ARBA00022692"/>
    </source>
</evidence>
<evidence type="ECO:0000256" key="1">
    <source>
        <dbReference type="ARBA" id="ARBA00004429"/>
    </source>
</evidence>
<comment type="subcellular location">
    <subcellularLocation>
        <location evidence="1 8">Cell inner membrane</location>
        <topology evidence="1 8">Multi-pass membrane protein</topology>
    </subcellularLocation>
</comment>
<feature type="transmembrane region" description="Helical" evidence="9">
    <location>
        <begin position="558"/>
        <end position="578"/>
    </location>
</feature>
<accession>A0ABS1EZV2</accession>
<feature type="transmembrane region" description="Helical" evidence="9">
    <location>
        <begin position="102"/>
        <end position="121"/>
    </location>
</feature>
<feature type="transmembrane region" description="Helical" evidence="9">
    <location>
        <begin position="334"/>
        <end position="358"/>
    </location>
</feature>
<dbReference type="InterPro" id="IPR004681">
    <property type="entry name" value="TRAP_DctM"/>
</dbReference>
<evidence type="ECO:0000256" key="3">
    <source>
        <dbReference type="ARBA" id="ARBA00022475"/>
    </source>
</evidence>
<dbReference type="Pfam" id="PF06808">
    <property type="entry name" value="DctM"/>
    <property type="match status" value="1"/>
</dbReference>
<feature type="transmembrane region" description="Helical" evidence="9">
    <location>
        <begin position="63"/>
        <end position="81"/>
    </location>
</feature>
<feature type="transmembrane region" description="Helical" evidence="9">
    <location>
        <begin position="509"/>
        <end position="528"/>
    </location>
</feature>
<dbReference type="InterPro" id="IPR010656">
    <property type="entry name" value="DctM"/>
</dbReference>
<evidence type="ECO:0000259" key="10">
    <source>
        <dbReference type="Pfam" id="PF04290"/>
    </source>
</evidence>
<feature type="transmembrane region" description="Helical" evidence="9">
    <location>
        <begin position="250"/>
        <end position="268"/>
    </location>
</feature>
<feature type="transmembrane region" description="Helical" evidence="9">
    <location>
        <begin position="141"/>
        <end position="159"/>
    </location>
</feature>
<feature type="transmembrane region" description="Helical" evidence="9">
    <location>
        <begin position="465"/>
        <end position="489"/>
    </location>
</feature>
<evidence type="ECO:0000259" key="11">
    <source>
        <dbReference type="Pfam" id="PF06808"/>
    </source>
</evidence>
<organism evidence="12 13">
    <name type="scientific">Azospirillum endophyticum</name>
    <dbReference type="NCBI Taxonomy" id="2800326"/>
    <lineage>
        <taxon>Bacteria</taxon>
        <taxon>Pseudomonadati</taxon>
        <taxon>Pseudomonadota</taxon>
        <taxon>Alphaproteobacteria</taxon>
        <taxon>Rhodospirillales</taxon>
        <taxon>Azospirillaceae</taxon>
        <taxon>Azospirillum</taxon>
    </lineage>
</organism>
<feature type="transmembrane region" description="Helical" evidence="9">
    <location>
        <begin position="196"/>
        <end position="220"/>
    </location>
</feature>
<evidence type="ECO:0000256" key="4">
    <source>
        <dbReference type="ARBA" id="ARBA00022519"/>
    </source>
</evidence>
<keyword evidence="4 8" id="KW-0997">Cell inner membrane</keyword>
<feature type="domain" description="Tripartite ATP-independent periplasmic transporters DctQ component" evidence="10">
    <location>
        <begin position="40"/>
        <end position="163"/>
    </location>
</feature>
<keyword evidence="2 8" id="KW-0813">Transport</keyword>
<dbReference type="InterPro" id="IPR055348">
    <property type="entry name" value="DctQ"/>
</dbReference>
<evidence type="ECO:0000313" key="13">
    <source>
        <dbReference type="Proteomes" id="UP000652760"/>
    </source>
</evidence>
<evidence type="ECO:0000256" key="9">
    <source>
        <dbReference type="SAM" id="Phobius"/>
    </source>
</evidence>
<feature type="transmembrane region" description="Helical" evidence="9">
    <location>
        <begin position="289"/>
        <end position="322"/>
    </location>
</feature>
<feature type="transmembrane region" description="Helical" evidence="9">
    <location>
        <begin position="365"/>
        <end position="386"/>
    </location>
</feature>
<evidence type="ECO:0000256" key="2">
    <source>
        <dbReference type="ARBA" id="ARBA00022448"/>
    </source>
</evidence>
<keyword evidence="3" id="KW-1003">Cell membrane</keyword>
<feature type="transmembrane region" description="Helical" evidence="9">
    <location>
        <begin position="534"/>
        <end position="551"/>
    </location>
</feature>
<dbReference type="PANTHER" id="PTHR33362:SF2">
    <property type="entry name" value="TRAP TRANSPORTER LARGE PERMEASE PROTEIN"/>
    <property type="match status" value="1"/>
</dbReference>
<dbReference type="EMBL" id="JAENHM010000017">
    <property type="protein sequence ID" value="MBK1836691.1"/>
    <property type="molecule type" value="Genomic_DNA"/>
</dbReference>
<keyword evidence="5 9" id="KW-0812">Transmembrane</keyword>
<feature type="transmembrane region" description="Helical" evidence="9">
    <location>
        <begin position="30"/>
        <end position="51"/>
    </location>
</feature>
<dbReference type="Proteomes" id="UP000652760">
    <property type="component" value="Unassembled WGS sequence"/>
</dbReference>
<keyword evidence="6 9" id="KW-1133">Transmembrane helix</keyword>
<reference evidence="13" key="1">
    <citation type="submission" date="2021-01" db="EMBL/GenBank/DDBJ databases">
        <title>Genome public.</title>
        <authorList>
            <person name="Liu C."/>
            <person name="Sun Q."/>
        </authorList>
    </citation>
    <scope>NUCLEOTIDE SEQUENCE [LARGE SCALE GENOMIC DNA]</scope>
    <source>
        <strain evidence="13">YIM B02556</strain>
    </source>
</reference>
<evidence type="ECO:0000256" key="6">
    <source>
        <dbReference type="ARBA" id="ARBA00022989"/>
    </source>
</evidence>
<feature type="transmembrane region" description="Helical" evidence="9">
    <location>
        <begin position="436"/>
        <end position="453"/>
    </location>
</feature>
<name>A0ABS1EZV2_9PROT</name>
<evidence type="ECO:0000256" key="8">
    <source>
        <dbReference type="RuleBase" id="RU369079"/>
    </source>
</evidence>
<feature type="transmembrane region" description="Helical" evidence="9">
    <location>
        <begin position="598"/>
        <end position="619"/>
    </location>
</feature>
<dbReference type="PANTHER" id="PTHR33362">
    <property type="entry name" value="SIALIC ACID TRAP TRANSPORTER PERMEASE PROTEIN SIAT-RELATED"/>
    <property type="match status" value="1"/>
</dbReference>
<evidence type="ECO:0000256" key="7">
    <source>
        <dbReference type="ARBA" id="ARBA00023136"/>
    </source>
</evidence>